<dbReference type="EMBL" id="MVHD01000008">
    <property type="protein sequence ID" value="OQZ91725.1"/>
    <property type="molecule type" value="Genomic_DNA"/>
</dbReference>
<evidence type="ECO:0000256" key="1">
    <source>
        <dbReference type="SAM" id="Phobius"/>
    </source>
</evidence>
<evidence type="ECO:0000313" key="5">
    <source>
        <dbReference type="Proteomes" id="UP001141650"/>
    </source>
</evidence>
<keyword evidence="1" id="KW-0812">Transmembrane</keyword>
<reference evidence="2" key="2">
    <citation type="submission" date="2020-07" db="EMBL/GenBank/DDBJ databases">
        <authorList>
            <person name="Pettersson B.M.F."/>
            <person name="Behra P.R.K."/>
            <person name="Ramesh M."/>
            <person name="Das S."/>
            <person name="Dasgupta S."/>
            <person name="Kirsebom L.A."/>
        </authorList>
    </citation>
    <scope>NUCLEOTIDE SEQUENCE</scope>
    <source>
        <strain evidence="2">CCUG 55640</strain>
    </source>
</reference>
<sequence>MNRHPAIIEVGPGVIRRLCCGTGPVATDDTSEEMREALGAIDDPVALVDGRPVAVDALWRAVLRSLGCGQPGGLAVVHPSWWSPTRVDLVTAAARALGGDVVTRPRSWLLRHAADGEAVVVEIAERLVAITGAEVTALPRGADPDTHDGHDTDADEVTRVIAGMTHTTAVVVIDAPSAVAGAPALASSLAAAVRRSGRAVVEVSDARLAVLARSALPVPDAPSTSRVDTGRGRRRRARSARALAGAAVALTVLPLAISAVTPARRHGPPAPVAVPTAPTAFLVEGRVAMTVPGDWPAQRVVTGPGSARVLLTSPSDPEAALHVTQSPVAGETLGGTAERLKRAIAGEPAGVFVDFDPAATSAGRPAVTYREVRATHHVRWTVLLDGPVRISIGCQSRPGGDAAVRAACEQAVRSAHAIG</sequence>
<dbReference type="Proteomes" id="UP001141650">
    <property type="component" value="Unassembled WGS sequence"/>
</dbReference>
<keyword evidence="4" id="KW-1185">Reference proteome</keyword>
<keyword evidence="1" id="KW-1133">Transmembrane helix</keyword>
<comment type="caution">
    <text evidence="2">The sequence shown here is derived from an EMBL/GenBank/DDBJ whole genome shotgun (WGS) entry which is preliminary data.</text>
</comment>
<dbReference type="NCBIfam" id="TIGR03931">
    <property type="entry name" value="T7SS_Rv3446c"/>
    <property type="match status" value="1"/>
</dbReference>
<gene>
    <name evidence="3" type="ORF">BST11_07515</name>
    <name evidence="2" type="ORF">H7K38_09525</name>
</gene>
<reference evidence="3 4" key="1">
    <citation type="submission" date="2017-02" db="EMBL/GenBank/DDBJ databases">
        <title>The new phylogeny of genus Mycobacterium.</title>
        <authorList>
            <person name="Tortoli E."/>
            <person name="Trovato A."/>
            <person name="Cirillo D.M."/>
        </authorList>
    </citation>
    <scope>NUCLEOTIDE SEQUENCE [LARGE SCALE GENOMIC DNA]</scope>
    <source>
        <strain evidence="3 4">DSM 45230</strain>
    </source>
</reference>
<feature type="transmembrane region" description="Helical" evidence="1">
    <location>
        <begin position="240"/>
        <end position="260"/>
    </location>
</feature>
<dbReference type="Proteomes" id="UP000192319">
    <property type="component" value="Unassembled WGS sequence"/>
</dbReference>
<dbReference type="RefSeq" id="WP_083137313.1">
    <property type="nucleotide sequence ID" value="NZ_JACKVH010000012.1"/>
</dbReference>
<protein>
    <submittedName>
        <fullName evidence="2">Type VII secretion-associated protein</fullName>
    </submittedName>
</protein>
<evidence type="ECO:0000313" key="3">
    <source>
        <dbReference type="EMBL" id="OQZ91725.1"/>
    </source>
</evidence>
<keyword evidence="1" id="KW-0472">Membrane</keyword>
<name>A0AA42BYY4_9MYCO</name>
<accession>A0AA42BYY4</accession>
<dbReference type="EMBL" id="JACKVH010000012">
    <property type="protein sequence ID" value="MCV7378894.1"/>
    <property type="molecule type" value="Genomic_DNA"/>
</dbReference>
<proteinExistence type="predicted"/>
<evidence type="ECO:0000313" key="4">
    <source>
        <dbReference type="Proteomes" id="UP000192319"/>
    </source>
</evidence>
<dbReference type="InterPro" id="IPR023840">
    <property type="entry name" value="T7SS_Rv3446c"/>
</dbReference>
<organism evidence="2 5">
    <name type="scientific">Mycobacterium alsense</name>
    <dbReference type="NCBI Taxonomy" id="324058"/>
    <lineage>
        <taxon>Bacteria</taxon>
        <taxon>Bacillati</taxon>
        <taxon>Actinomycetota</taxon>
        <taxon>Actinomycetes</taxon>
        <taxon>Mycobacteriales</taxon>
        <taxon>Mycobacteriaceae</taxon>
        <taxon>Mycobacterium</taxon>
    </lineage>
</organism>
<dbReference type="AlphaFoldDB" id="A0AA42BYY4"/>
<reference evidence="2" key="3">
    <citation type="journal article" date="2022" name="BMC Genomics">
        <title>Comparative genome analysis of mycobacteria focusing on tRNA and non-coding RNA.</title>
        <authorList>
            <person name="Behra P.R.K."/>
            <person name="Pettersson B.M.F."/>
            <person name="Ramesh M."/>
            <person name="Das S."/>
            <person name="Dasgupta S."/>
            <person name="Kirsebom L.A."/>
        </authorList>
    </citation>
    <scope>NUCLEOTIDE SEQUENCE</scope>
    <source>
        <strain evidence="2">CCUG 55640</strain>
    </source>
</reference>
<evidence type="ECO:0000313" key="2">
    <source>
        <dbReference type="EMBL" id="MCV7378894.1"/>
    </source>
</evidence>